<evidence type="ECO:0000256" key="4">
    <source>
        <dbReference type="ARBA" id="ARBA00023163"/>
    </source>
</evidence>
<evidence type="ECO:0000259" key="5">
    <source>
        <dbReference type="PROSITE" id="PS50931"/>
    </source>
</evidence>
<dbReference type="EMBL" id="FOAP01000015">
    <property type="protein sequence ID" value="SEM33200.1"/>
    <property type="molecule type" value="Genomic_DNA"/>
</dbReference>
<dbReference type="Pfam" id="PF03466">
    <property type="entry name" value="LysR_substrate"/>
    <property type="match status" value="1"/>
</dbReference>
<evidence type="ECO:0000313" key="7">
    <source>
        <dbReference type="Proteomes" id="UP000182719"/>
    </source>
</evidence>
<dbReference type="FunFam" id="1.10.10.10:FF:000001">
    <property type="entry name" value="LysR family transcriptional regulator"/>
    <property type="match status" value="1"/>
</dbReference>
<dbReference type="CDD" id="cd08474">
    <property type="entry name" value="PBP2_CrgA_like_5"/>
    <property type="match status" value="1"/>
</dbReference>
<gene>
    <name evidence="6" type="ORF">SAMN05444354_11521</name>
</gene>
<dbReference type="Gene3D" id="1.10.10.10">
    <property type="entry name" value="Winged helix-like DNA-binding domain superfamily/Winged helix DNA-binding domain"/>
    <property type="match status" value="1"/>
</dbReference>
<evidence type="ECO:0000256" key="3">
    <source>
        <dbReference type="ARBA" id="ARBA00023125"/>
    </source>
</evidence>
<dbReference type="InterPro" id="IPR000847">
    <property type="entry name" value="LysR_HTH_N"/>
</dbReference>
<dbReference type="GO" id="GO:0006351">
    <property type="term" value="P:DNA-templated transcription"/>
    <property type="evidence" value="ECO:0007669"/>
    <property type="project" value="TreeGrafter"/>
</dbReference>
<reference evidence="7" key="1">
    <citation type="submission" date="2016-10" db="EMBL/GenBank/DDBJ databases">
        <authorList>
            <person name="Varghese N."/>
            <person name="Submissions S."/>
        </authorList>
    </citation>
    <scope>NUCLEOTIDE SEQUENCE [LARGE SCALE GENOMIC DNA]</scope>
    <source>
        <strain evidence="7">DSM 17044</strain>
    </source>
</reference>
<evidence type="ECO:0000256" key="2">
    <source>
        <dbReference type="ARBA" id="ARBA00023015"/>
    </source>
</evidence>
<dbReference type="PANTHER" id="PTHR30537:SF1">
    <property type="entry name" value="HTH-TYPE TRANSCRIPTIONAL REGULATOR PGRR"/>
    <property type="match status" value="1"/>
</dbReference>
<protein>
    <submittedName>
        <fullName evidence="6">DNA-binding transcriptional regulator, LysR family</fullName>
    </submittedName>
</protein>
<dbReference type="InterPro" id="IPR036388">
    <property type="entry name" value="WH-like_DNA-bd_sf"/>
</dbReference>
<keyword evidence="3 6" id="KW-0238">DNA-binding</keyword>
<feature type="domain" description="HTH lysR-type" evidence="5">
    <location>
        <begin position="11"/>
        <end position="67"/>
    </location>
</feature>
<dbReference type="Gene3D" id="3.40.190.290">
    <property type="match status" value="1"/>
</dbReference>
<dbReference type="GO" id="GO:0003700">
    <property type="term" value="F:DNA-binding transcription factor activity"/>
    <property type="evidence" value="ECO:0007669"/>
    <property type="project" value="InterPro"/>
</dbReference>
<dbReference type="PROSITE" id="PS50931">
    <property type="entry name" value="HTH_LYSR"/>
    <property type="match status" value="1"/>
</dbReference>
<dbReference type="SUPFAM" id="SSF53850">
    <property type="entry name" value="Periplasmic binding protein-like II"/>
    <property type="match status" value="1"/>
</dbReference>
<keyword evidence="7" id="KW-1185">Reference proteome</keyword>
<dbReference type="PANTHER" id="PTHR30537">
    <property type="entry name" value="HTH-TYPE TRANSCRIPTIONAL REGULATOR"/>
    <property type="match status" value="1"/>
</dbReference>
<accession>A0A1H7XHG7</accession>
<dbReference type="SUPFAM" id="SSF46785">
    <property type="entry name" value="Winged helix' DNA-binding domain"/>
    <property type="match status" value="1"/>
</dbReference>
<evidence type="ECO:0000313" key="6">
    <source>
        <dbReference type="EMBL" id="SEM33200.1"/>
    </source>
</evidence>
<sequence length="306" mass="33821">MKNRHELPRADLTELTAFAAIAAHRSFRKAAEELRVSPSTLSHTLRSLEERVGVRLLHRTTRSVATTQAGEALLGRLRPLLREFDNALSEVDAFRDGPQGMLRINTSLIGARLLLRKAVPAFLARCPEMQVDLVTEGRLVDIIAEGFDAGVRLGEAVPRDMIAVGFGGQARFVAVASPAYLKRRPAPRTPHELHQHACIRYRLRSGKIYRWEFEKRTQALAVDVPGPLTLDDDDLMVQAALDGLGIAFVPEQAAERALKAGTLVAVLSDWCPPFPGLFLYYPGHRQVPAGLRAFIDVLKETEARPS</sequence>
<comment type="similarity">
    <text evidence="1">Belongs to the LysR transcriptional regulatory family.</text>
</comment>
<dbReference type="Pfam" id="PF00126">
    <property type="entry name" value="HTH_1"/>
    <property type="match status" value="1"/>
</dbReference>
<organism evidence="6 7">
    <name type="scientific">Stigmatella aurantiaca</name>
    <dbReference type="NCBI Taxonomy" id="41"/>
    <lineage>
        <taxon>Bacteria</taxon>
        <taxon>Pseudomonadati</taxon>
        <taxon>Myxococcota</taxon>
        <taxon>Myxococcia</taxon>
        <taxon>Myxococcales</taxon>
        <taxon>Cystobacterineae</taxon>
        <taxon>Archangiaceae</taxon>
        <taxon>Stigmatella</taxon>
    </lineage>
</organism>
<keyword evidence="4" id="KW-0804">Transcription</keyword>
<dbReference type="AlphaFoldDB" id="A0A1H7XHG7"/>
<dbReference type="InterPro" id="IPR005119">
    <property type="entry name" value="LysR_subst-bd"/>
</dbReference>
<dbReference type="RefSeq" id="WP_245768797.1">
    <property type="nucleotide sequence ID" value="NZ_FOAP01000015.1"/>
</dbReference>
<name>A0A1H7XHG7_STIAU</name>
<dbReference type="InterPro" id="IPR058163">
    <property type="entry name" value="LysR-type_TF_proteobact-type"/>
</dbReference>
<dbReference type="GO" id="GO:0043565">
    <property type="term" value="F:sequence-specific DNA binding"/>
    <property type="evidence" value="ECO:0007669"/>
    <property type="project" value="TreeGrafter"/>
</dbReference>
<proteinExistence type="inferred from homology"/>
<keyword evidence="2" id="KW-0805">Transcription regulation</keyword>
<evidence type="ECO:0000256" key="1">
    <source>
        <dbReference type="ARBA" id="ARBA00009437"/>
    </source>
</evidence>
<dbReference type="InterPro" id="IPR036390">
    <property type="entry name" value="WH_DNA-bd_sf"/>
</dbReference>
<dbReference type="Proteomes" id="UP000182719">
    <property type="component" value="Unassembled WGS sequence"/>
</dbReference>